<organism evidence="2 3">
    <name type="scientific">Rhodobacter capsulatus</name>
    <name type="common">Rhodopseudomonas capsulata</name>
    <dbReference type="NCBI Taxonomy" id="1061"/>
    <lineage>
        <taxon>Bacteria</taxon>
        <taxon>Pseudomonadati</taxon>
        <taxon>Pseudomonadota</taxon>
        <taxon>Alphaproteobacteria</taxon>
        <taxon>Rhodobacterales</taxon>
        <taxon>Rhodobacter group</taxon>
        <taxon>Rhodobacter</taxon>
    </lineage>
</organism>
<dbReference type="AlphaFoldDB" id="A0A1G7H307"/>
<name>A0A1G7H307_RHOCA</name>
<protein>
    <submittedName>
        <fullName evidence="2">Uncharacterized protein</fullName>
    </submittedName>
</protein>
<gene>
    <name evidence="2" type="ORF">SAMN04244550_01386</name>
</gene>
<evidence type="ECO:0000256" key="1">
    <source>
        <dbReference type="SAM" id="SignalP"/>
    </source>
</evidence>
<evidence type="ECO:0000313" key="3">
    <source>
        <dbReference type="Proteomes" id="UP000183812"/>
    </source>
</evidence>
<reference evidence="2 3" key="1">
    <citation type="submission" date="2016-10" db="EMBL/GenBank/DDBJ databases">
        <authorList>
            <person name="de Groot N.N."/>
        </authorList>
    </citation>
    <scope>NUCLEOTIDE SEQUENCE [LARGE SCALE GENOMIC DNA]</scope>
    <source>
        <strain evidence="3">DSM 938 / 37b4</strain>
    </source>
</reference>
<sequence length="84" mass="8529">MNMKSVVAAVLLGVFLCSPALADDRGAETVSLQDTRAAVALLTPAPPEAIYAGCCKHCSKGKACGDSCISRSKSCHKGPGCACD</sequence>
<evidence type="ECO:0000313" key="2">
    <source>
        <dbReference type="EMBL" id="SDE94693.1"/>
    </source>
</evidence>
<feature type="signal peptide" evidence="1">
    <location>
        <begin position="1"/>
        <end position="22"/>
    </location>
</feature>
<feature type="chain" id="PRO_5010252453" evidence="1">
    <location>
        <begin position="23"/>
        <end position="84"/>
    </location>
</feature>
<dbReference type="Proteomes" id="UP000183812">
    <property type="component" value="Unassembled WGS sequence"/>
</dbReference>
<keyword evidence="1" id="KW-0732">Signal</keyword>
<proteinExistence type="predicted"/>
<accession>A0A1G7H307</accession>
<dbReference type="EMBL" id="FNAY01000005">
    <property type="protein sequence ID" value="SDE94693.1"/>
    <property type="molecule type" value="Genomic_DNA"/>
</dbReference>